<dbReference type="InterPro" id="IPR003593">
    <property type="entry name" value="AAA+_ATPase"/>
</dbReference>
<dbReference type="EMBL" id="CP048852">
    <property type="protein sequence ID" value="QIW81453.1"/>
    <property type="molecule type" value="Genomic_DNA"/>
</dbReference>
<dbReference type="Proteomes" id="UP000501914">
    <property type="component" value="Chromosome"/>
</dbReference>
<evidence type="ECO:0000313" key="5">
    <source>
        <dbReference type="EMBL" id="QIW81453.1"/>
    </source>
</evidence>
<dbReference type="InterPro" id="IPR050763">
    <property type="entry name" value="ABC_transporter_ATP-binding"/>
</dbReference>
<keyword evidence="3 5" id="KW-0067">ATP-binding</keyword>
<gene>
    <name evidence="5" type="ORF">G4P54_17525</name>
</gene>
<dbReference type="GO" id="GO:0016887">
    <property type="term" value="F:ATP hydrolysis activity"/>
    <property type="evidence" value="ECO:0007669"/>
    <property type="project" value="InterPro"/>
</dbReference>
<dbReference type="Pfam" id="PF00005">
    <property type="entry name" value="ABC_tran"/>
    <property type="match status" value="1"/>
</dbReference>
<dbReference type="InterPro" id="IPR017871">
    <property type="entry name" value="ABC_transporter-like_CS"/>
</dbReference>
<dbReference type="PROSITE" id="PS00211">
    <property type="entry name" value="ABC_TRANSPORTER_1"/>
    <property type="match status" value="1"/>
</dbReference>
<dbReference type="PANTHER" id="PTHR42711:SF17">
    <property type="entry name" value="ABC TRANSPORTER ATP-BINDING PROTEIN"/>
    <property type="match status" value="1"/>
</dbReference>
<dbReference type="PROSITE" id="PS50893">
    <property type="entry name" value="ABC_TRANSPORTER_2"/>
    <property type="match status" value="1"/>
</dbReference>
<dbReference type="AlphaFoldDB" id="A0A6H0WQ74"/>
<dbReference type="InterPro" id="IPR003439">
    <property type="entry name" value="ABC_transporter-like_ATP-bd"/>
</dbReference>
<keyword evidence="6" id="KW-1185">Reference proteome</keyword>
<keyword evidence="1" id="KW-0813">Transport</keyword>
<dbReference type="GO" id="GO:0005524">
    <property type="term" value="F:ATP binding"/>
    <property type="evidence" value="ECO:0007669"/>
    <property type="project" value="UniProtKB-KW"/>
</dbReference>
<dbReference type="SMART" id="SM00382">
    <property type="entry name" value="AAA"/>
    <property type="match status" value="1"/>
</dbReference>
<accession>A0A6H0WQ74</accession>
<evidence type="ECO:0000256" key="2">
    <source>
        <dbReference type="ARBA" id="ARBA00022741"/>
    </source>
</evidence>
<dbReference type="FunFam" id="3.40.50.300:FF:001548">
    <property type="entry name" value="ABC efflux transporter ATP-binding protein"/>
    <property type="match status" value="1"/>
</dbReference>
<feature type="domain" description="ABC transporter" evidence="4">
    <location>
        <begin position="6"/>
        <end position="230"/>
    </location>
</feature>
<dbReference type="SUPFAM" id="SSF52540">
    <property type="entry name" value="P-loop containing nucleoside triphosphate hydrolases"/>
    <property type="match status" value="1"/>
</dbReference>
<dbReference type="OrthoDB" id="9804819at2"/>
<evidence type="ECO:0000313" key="6">
    <source>
        <dbReference type="Proteomes" id="UP000501914"/>
    </source>
</evidence>
<dbReference type="InterPro" id="IPR027417">
    <property type="entry name" value="P-loop_NTPase"/>
</dbReference>
<name>A0A6H0WQ74_9BACI</name>
<sequence>MMNETVSVSNVTKQFQQKTAVNNISFSMKKGEIAAILGPNGAGKTTVISMILGLLKPSGGEIKLFNRAPHDQQVREQIGVMLQEVSVMPGLKVNEILELFRSYYPNPLSLKELVSLTALTTEDLKTRAEKLSGGQKRRLSFALALVGNPELLIFDEPTVGMDTSSRHRFWQTIHGLADQGKTIIFSTHYLQEADDAAQRILFFADGQLVADGSPMQLRSRIQKQSVSFALRAEESLENLSRHPEVEQVIREHQRIIIQTSNTDKVLALIFQENIQARDIRIEHGTLDEAFRRLADGKREAM</sequence>
<evidence type="ECO:0000259" key="4">
    <source>
        <dbReference type="PROSITE" id="PS50893"/>
    </source>
</evidence>
<dbReference type="KEGG" id="bteq:G4P54_17525"/>
<evidence type="ECO:0000256" key="1">
    <source>
        <dbReference type="ARBA" id="ARBA00022448"/>
    </source>
</evidence>
<dbReference type="CDD" id="cd03230">
    <property type="entry name" value="ABC_DR_subfamily_A"/>
    <property type="match status" value="1"/>
</dbReference>
<protein>
    <submittedName>
        <fullName evidence="5">ABC transporter ATP-binding protein</fullName>
    </submittedName>
</protein>
<dbReference type="Gene3D" id="3.40.50.300">
    <property type="entry name" value="P-loop containing nucleotide triphosphate hydrolases"/>
    <property type="match status" value="1"/>
</dbReference>
<evidence type="ECO:0000256" key="3">
    <source>
        <dbReference type="ARBA" id="ARBA00022840"/>
    </source>
</evidence>
<proteinExistence type="predicted"/>
<dbReference type="RefSeq" id="WP_081719762.1">
    <property type="nucleotide sequence ID" value="NZ_CP048852.1"/>
</dbReference>
<keyword evidence="2" id="KW-0547">Nucleotide-binding</keyword>
<organism evidence="5 6">
    <name type="scientific">Bacillus tequilensis</name>
    <dbReference type="NCBI Taxonomy" id="227866"/>
    <lineage>
        <taxon>Bacteria</taxon>
        <taxon>Bacillati</taxon>
        <taxon>Bacillota</taxon>
        <taxon>Bacilli</taxon>
        <taxon>Bacillales</taxon>
        <taxon>Bacillaceae</taxon>
        <taxon>Bacillus</taxon>
    </lineage>
</organism>
<reference evidence="5 6" key="1">
    <citation type="submission" date="2020-02" db="EMBL/GenBank/DDBJ databases">
        <title>Genome sequencing, annotation and comparative genomic analysis of Bacillus tequilensis EA-CB0015, an effective biological control agent against Pseudocercospora fijiensis in banana plants.</title>
        <authorList>
            <person name="Cuellar-Gaviria T.Z."/>
            <person name="Ju K.-S."/>
            <person name="Villegas-Escobar V."/>
        </authorList>
    </citation>
    <scope>NUCLEOTIDE SEQUENCE [LARGE SCALE GENOMIC DNA]</scope>
    <source>
        <strain evidence="5 6">EA-CB0015</strain>
    </source>
</reference>
<dbReference type="PANTHER" id="PTHR42711">
    <property type="entry name" value="ABC TRANSPORTER ATP-BINDING PROTEIN"/>
    <property type="match status" value="1"/>
</dbReference>